<proteinExistence type="predicted"/>
<dbReference type="OrthoDB" id="7061088at2"/>
<protein>
    <submittedName>
        <fullName evidence="1">Uncharacterized protein</fullName>
    </submittedName>
</protein>
<sequence>MECISQAVVKISEAKVNRHMGEWRRQHRMGLDRGRRLVIGGLVVSEFRYLLADYSDGELSSFEDFQAIADAADALTAGCEADFLNPREYQNLNIGLSTAQANLKDLMMIIRTIAQYVQECHEQGCEERIALGPQFNGK</sequence>
<dbReference type="AlphaFoldDB" id="A0A424W7D5"/>
<reference evidence="1 2" key="1">
    <citation type="submission" date="2018-08" db="EMBL/GenBank/DDBJ databases">
        <title>Achromobacter xylosoxidans Genome sequencing and assembly.</title>
        <authorList>
            <person name="Wang R."/>
            <person name="Rensing C."/>
            <person name="Li Y."/>
        </authorList>
    </citation>
    <scope>NUCLEOTIDE SEQUENCE [LARGE SCALE GENOMIC DNA]</scope>
    <source>
        <strain evidence="1 2">GD003A</strain>
    </source>
</reference>
<evidence type="ECO:0000313" key="1">
    <source>
        <dbReference type="EMBL" id="RPJ89199.1"/>
    </source>
</evidence>
<dbReference type="RefSeq" id="WP_118933821.1">
    <property type="nucleotide sequence ID" value="NZ_CP061008.1"/>
</dbReference>
<comment type="caution">
    <text evidence="1">The sequence shown here is derived from an EMBL/GenBank/DDBJ whole genome shotgun (WGS) entry which is preliminary data.</text>
</comment>
<organism evidence="1 2">
    <name type="scientific">Alcaligenes xylosoxydans xylosoxydans</name>
    <name type="common">Achromobacter xylosoxidans</name>
    <dbReference type="NCBI Taxonomy" id="85698"/>
    <lineage>
        <taxon>Bacteria</taxon>
        <taxon>Pseudomonadati</taxon>
        <taxon>Pseudomonadota</taxon>
        <taxon>Betaproteobacteria</taxon>
        <taxon>Burkholderiales</taxon>
        <taxon>Alcaligenaceae</taxon>
        <taxon>Achromobacter</taxon>
    </lineage>
</organism>
<dbReference type="EMBL" id="QVXO01000046">
    <property type="protein sequence ID" value="RPJ89199.1"/>
    <property type="molecule type" value="Genomic_DNA"/>
</dbReference>
<gene>
    <name evidence="1" type="ORF">DY367_24070</name>
</gene>
<name>A0A424W7D5_ALCXX</name>
<dbReference type="Proteomes" id="UP000285324">
    <property type="component" value="Unassembled WGS sequence"/>
</dbReference>
<accession>A0A424W7D5</accession>
<evidence type="ECO:0000313" key="2">
    <source>
        <dbReference type="Proteomes" id="UP000285324"/>
    </source>
</evidence>